<keyword evidence="3" id="KW-1185">Reference proteome</keyword>
<dbReference type="PROSITE" id="PS51186">
    <property type="entry name" value="GNAT"/>
    <property type="match status" value="1"/>
</dbReference>
<proteinExistence type="predicted"/>
<dbReference type="OrthoDB" id="9789605at2"/>
<dbReference type="GO" id="GO:0016747">
    <property type="term" value="F:acyltransferase activity, transferring groups other than amino-acyl groups"/>
    <property type="evidence" value="ECO:0007669"/>
    <property type="project" value="InterPro"/>
</dbReference>
<organism evidence="2 3">
    <name type="scientific">Pseudomonas cavernicola</name>
    <dbReference type="NCBI Taxonomy" id="2320866"/>
    <lineage>
        <taxon>Bacteria</taxon>
        <taxon>Pseudomonadati</taxon>
        <taxon>Pseudomonadota</taxon>
        <taxon>Gammaproteobacteria</taxon>
        <taxon>Pseudomonadales</taxon>
        <taxon>Pseudomonadaceae</taxon>
        <taxon>Pseudomonas</taxon>
    </lineage>
</organism>
<gene>
    <name evidence="2" type="ORF">D3879_07055</name>
</gene>
<dbReference type="InterPro" id="IPR000182">
    <property type="entry name" value="GNAT_dom"/>
</dbReference>
<accession>A0A418XKP0</accession>
<reference evidence="2 3" key="1">
    <citation type="submission" date="2018-09" db="EMBL/GenBank/DDBJ databases">
        <authorList>
            <person name="Zhu H."/>
        </authorList>
    </citation>
    <scope>NUCLEOTIDE SEQUENCE [LARGE SCALE GENOMIC DNA]</scope>
    <source>
        <strain evidence="2 3">K1S02-6</strain>
    </source>
</reference>
<dbReference type="Proteomes" id="UP000284021">
    <property type="component" value="Unassembled WGS sequence"/>
</dbReference>
<dbReference type="CDD" id="cd04301">
    <property type="entry name" value="NAT_SF"/>
    <property type="match status" value="1"/>
</dbReference>
<dbReference type="InterPro" id="IPR016181">
    <property type="entry name" value="Acyl_CoA_acyltransferase"/>
</dbReference>
<dbReference type="SUPFAM" id="SSF55729">
    <property type="entry name" value="Acyl-CoA N-acyltransferases (Nat)"/>
    <property type="match status" value="1"/>
</dbReference>
<comment type="caution">
    <text evidence="2">The sequence shown here is derived from an EMBL/GenBank/DDBJ whole genome shotgun (WGS) entry which is preliminary data.</text>
</comment>
<dbReference type="Gene3D" id="3.40.630.30">
    <property type="match status" value="1"/>
</dbReference>
<dbReference type="Pfam" id="PF00583">
    <property type="entry name" value="Acetyltransf_1"/>
    <property type="match status" value="1"/>
</dbReference>
<dbReference type="AlphaFoldDB" id="A0A418XKP0"/>
<dbReference type="EMBL" id="QYUR01000002">
    <property type="protein sequence ID" value="RJG13027.1"/>
    <property type="molecule type" value="Genomic_DNA"/>
</dbReference>
<evidence type="ECO:0000313" key="2">
    <source>
        <dbReference type="EMBL" id="RJG13027.1"/>
    </source>
</evidence>
<evidence type="ECO:0000259" key="1">
    <source>
        <dbReference type="PROSITE" id="PS51186"/>
    </source>
</evidence>
<keyword evidence="2" id="KW-0808">Transferase</keyword>
<sequence>MNNKINIRLSEHQDHEAVGILTWELLNELFPKCADQFEKSKFITTSRTLLSEGKRFWSLVAELNNEVVAILNINECAAIYTGGSFGEITEFYIKPSFRSKGIGARLIEAAKIFCAEKGWSALEVGAPPSDPWQRTIDFYLENGFSIIGPRLEATIKSL</sequence>
<protein>
    <submittedName>
        <fullName evidence="2">GNAT family N-acetyltransferase</fullName>
    </submittedName>
</protein>
<feature type="domain" description="N-acetyltransferase" evidence="1">
    <location>
        <begin position="16"/>
        <end position="158"/>
    </location>
</feature>
<dbReference type="RefSeq" id="WP_119953349.1">
    <property type="nucleotide sequence ID" value="NZ_QYUR01000002.1"/>
</dbReference>
<name>A0A418XKP0_9PSED</name>
<evidence type="ECO:0000313" key="3">
    <source>
        <dbReference type="Proteomes" id="UP000284021"/>
    </source>
</evidence>